<dbReference type="NCBIfam" id="TIGR01558">
    <property type="entry name" value="sm_term_P27"/>
    <property type="match status" value="1"/>
</dbReference>
<feature type="region of interest" description="Disordered" evidence="1">
    <location>
        <begin position="1"/>
        <end position="43"/>
    </location>
</feature>
<accession>A0A1I1WG14</accession>
<name>A0A1H6DZQ1_9PSEU</name>
<dbReference type="EMBL" id="FOME01000007">
    <property type="protein sequence ID" value="SFD94012.1"/>
    <property type="molecule type" value="Genomic_DNA"/>
</dbReference>
<reference evidence="4 5" key="1">
    <citation type="submission" date="2016-10" db="EMBL/GenBank/DDBJ databases">
        <authorList>
            <person name="Varghese N."/>
            <person name="Submissions S."/>
        </authorList>
    </citation>
    <scope>NUCLEOTIDE SEQUENCE [LARGE SCALE GENOMIC DNA]</scope>
    <source>
        <strain evidence="5">ATCC 20501</strain>
        <strain evidence="3 4">CGMCC 4.3529</strain>
    </source>
</reference>
<organism evidence="2 5">
    <name type="scientific">Saccharopolyspora kobensis</name>
    <dbReference type="NCBI Taxonomy" id="146035"/>
    <lineage>
        <taxon>Bacteria</taxon>
        <taxon>Bacillati</taxon>
        <taxon>Actinomycetota</taxon>
        <taxon>Actinomycetes</taxon>
        <taxon>Pseudonocardiales</taxon>
        <taxon>Pseudonocardiaceae</taxon>
        <taxon>Saccharopolyspora</taxon>
    </lineage>
</organism>
<dbReference type="Proteomes" id="UP000236729">
    <property type="component" value="Unassembled WGS sequence"/>
</dbReference>
<dbReference type="Proteomes" id="UP000199690">
    <property type="component" value="Unassembled WGS sequence"/>
</dbReference>
<keyword evidence="4" id="KW-1185">Reference proteome</keyword>
<evidence type="ECO:0000313" key="3">
    <source>
        <dbReference type="EMBL" id="SFD94012.1"/>
    </source>
</evidence>
<dbReference type="Pfam" id="PF05119">
    <property type="entry name" value="Terminase_4"/>
    <property type="match status" value="1"/>
</dbReference>
<gene>
    <name evidence="2" type="ORF">SAMN02982929_05318</name>
    <name evidence="3" type="ORF">SAMN05216506_107294</name>
</gene>
<dbReference type="InterPro" id="IPR006448">
    <property type="entry name" value="Phage_term_ssu_P27"/>
</dbReference>
<accession>A0A1H6DZQ1</accession>
<evidence type="ECO:0000313" key="5">
    <source>
        <dbReference type="Proteomes" id="UP000236729"/>
    </source>
</evidence>
<protein>
    <submittedName>
        <fullName evidence="2">Phage terminase, small subunit, putative, P27 family</fullName>
    </submittedName>
</protein>
<evidence type="ECO:0000313" key="2">
    <source>
        <dbReference type="EMBL" id="SEG90812.1"/>
    </source>
</evidence>
<reference evidence="2" key="2">
    <citation type="submission" date="2016-10" db="EMBL/GenBank/DDBJ databases">
        <authorList>
            <person name="de Groot N.N."/>
        </authorList>
    </citation>
    <scope>NUCLEOTIDE SEQUENCE [LARGE SCALE GENOMIC DNA]</scope>
    <source>
        <strain evidence="2">ATCC 20501</strain>
    </source>
</reference>
<dbReference type="RefSeq" id="WP_093354417.1">
    <property type="nucleotide sequence ID" value="NZ_FNVB01000008.1"/>
</dbReference>
<dbReference type="AlphaFoldDB" id="A0A1H6DZQ1"/>
<proteinExistence type="predicted"/>
<sequence>MGLRGPLPAADNVRHLRGTPPRAGAGRPVKAAPQAPNPPSWLDREARAEWRRVVPELGKLGILARLDRAVLAAYCDAWSRWVQARTLIDENGLVVHNPERGWVKNPAWQVYRDACSTLQALAKELGTTPNTRLRMTLPERDADDDGAALLD</sequence>
<evidence type="ECO:0000256" key="1">
    <source>
        <dbReference type="SAM" id="MobiDB-lite"/>
    </source>
</evidence>
<dbReference type="EMBL" id="FNVB01000008">
    <property type="protein sequence ID" value="SEG90812.1"/>
    <property type="molecule type" value="Genomic_DNA"/>
</dbReference>
<evidence type="ECO:0000313" key="4">
    <source>
        <dbReference type="Proteomes" id="UP000199690"/>
    </source>
</evidence>